<dbReference type="Proteomes" id="UP001596297">
    <property type="component" value="Unassembled WGS sequence"/>
</dbReference>
<protein>
    <submittedName>
        <fullName evidence="2">Uncharacterized protein</fullName>
    </submittedName>
</protein>
<evidence type="ECO:0000313" key="2">
    <source>
        <dbReference type="EMBL" id="MFC6591584.1"/>
    </source>
</evidence>
<keyword evidence="1" id="KW-0812">Transmembrane</keyword>
<keyword evidence="3" id="KW-1185">Reference proteome</keyword>
<gene>
    <name evidence="2" type="ORF">ACFP81_05850</name>
</gene>
<feature type="transmembrane region" description="Helical" evidence="1">
    <location>
        <begin position="57"/>
        <end position="75"/>
    </location>
</feature>
<reference evidence="3" key="1">
    <citation type="journal article" date="2019" name="Int. J. Syst. Evol. Microbiol.">
        <title>The Global Catalogue of Microorganisms (GCM) 10K type strain sequencing project: providing services to taxonomists for standard genome sequencing and annotation.</title>
        <authorList>
            <consortium name="The Broad Institute Genomics Platform"/>
            <consortium name="The Broad Institute Genome Sequencing Center for Infectious Disease"/>
            <person name="Wu L."/>
            <person name="Ma J."/>
        </authorList>
    </citation>
    <scope>NUCLEOTIDE SEQUENCE [LARGE SCALE GENOMIC DNA]</scope>
    <source>
        <strain evidence="3">CGMCC 1.15772</strain>
    </source>
</reference>
<organism evidence="2 3">
    <name type="scientific">Deinococcus lacus</name>
    <dbReference type="NCBI Taxonomy" id="392561"/>
    <lineage>
        <taxon>Bacteria</taxon>
        <taxon>Thermotogati</taxon>
        <taxon>Deinococcota</taxon>
        <taxon>Deinococci</taxon>
        <taxon>Deinococcales</taxon>
        <taxon>Deinococcaceae</taxon>
        <taxon>Deinococcus</taxon>
    </lineage>
</organism>
<name>A0ABW1YBN6_9DEIO</name>
<accession>A0ABW1YBN6</accession>
<keyword evidence="1" id="KW-0472">Membrane</keyword>
<keyword evidence="1" id="KW-1133">Transmembrane helix</keyword>
<dbReference type="EMBL" id="JBHSWD010000001">
    <property type="protein sequence ID" value="MFC6591584.1"/>
    <property type="molecule type" value="Genomic_DNA"/>
</dbReference>
<dbReference type="RefSeq" id="WP_380082585.1">
    <property type="nucleotide sequence ID" value="NZ_JBHSWD010000001.1"/>
</dbReference>
<comment type="caution">
    <text evidence="2">The sequence shown here is derived from an EMBL/GenBank/DDBJ whole genome shotgun (WGS) entry which is preliminary data.</text>
</comment>
<feature type="transmembrane region" description="Helical" evidence="1">
    <location>
        <begin position="25"/>
        <end position="45"/>
    </location>
</feature>
<sequence>MLLWRQFTGQATTPAHGVWRALRSAYPLLTALRLTIWLLSLAVLWQLQPETGANPVALTALMTIWLGSVTASHLVNRWMCLWSAGG</sequence>
<evidence type="ECO:0000313" key="3">
    <source>
        <dbReference type="Proteomes" id="UP001596297"/>
    </source>
</evidence>
<proteinExistence type="predicted"/>
<evidence type="ECO:0000256" key="1">
    <source>
        <dbReference type="SAM" id="Phobius"/>
    </source>
</evidence>